<name>A0A9X1W5N1_9GAMM</name>
<sequence length="111" mass="11679">MSGSALLASLLLAYTGMLGFCLGKEKHWKQLVSPRVPARLRLLCIPAGALVLGLALYAANHVWPGGMAWVGWFGAISLTGFALLLLIPYVPRVTTALPLAGGLIWAIGALL</sequence>
<gene>
    <name evidence="2" type="ORF">MST27_11580</name>
</gene>
<keyword evidence="1" id="KW-0472">Membrane</keyword>
<keyword evidence="1" id="KW-1133">Transmembrane helix</keyword>
<protein>
    <submittedName>
        <fullName evidence="2">DUF3325 domain-containing protein</fullName>
    </submittedName>
</protein>
<evidence type="ECO:0000313" key="3">
    <source>
        <dbReference type="Proteomes" id="UP001139682"/>
    </source>
</evidence>
<dbReference type="RefSeq" id="WP_243606096.1">
    <property type="nucleotide sequence ID" value="NZ_JALGRD010000006.1"/>
</dbReference>
<organism evidence="2 3">
    <name type="scientific">Stutzerimonas marianensis</name>
    <dbReference type="NCBI Taxonomy" id="2929513"/>
    <lineage>
        <taxon>Bacteria</taxon>
        <taxon>Pseudomonadati</taxon>
        <taxon>Pseudomonadota</taxon>
        <taxon>Gammaproteobacteria</taxon>
        <taxon>Pseudomonadales</taxon>
        <taxon>Pseudomonadaceae</taxon>
        <taxon>Stutzerimonas</taxon>
    </lineage>
</organism>
<evidence type="ECO:0000256" key="1">
    <source>
        <dbReference type="SAM" id="Phobius"/>
    </source>
</evidence>
<keyword evidence="1" id="KW-0812">Transmembrane</keyword>
<dbReference type="EMBL" id="JALGRD010000006">
    <property type="protein sequence ID" value="MCJ0974009.1"/>
    <property type="molecule type" value="Genomic_DNA"/>
</dbReference>
<feature type="transmembrane region" description="Helical" evidence="1">
    <location>
        <begin position="66"/>
        <end position="87"/>
    </location>
</feature>
<dbReference type="Pfam" id="PF11804">
    <property type="entry name" value="DUF3325"/>
    <property type="match status" value="1"/>
</dbReference>
<keyword evidence="3" id="KW-1185">Reference proteome</keyword>
<reference evidence="2" key="1">
    <citation type="submission" date="2022-03" db="EMBL/GenBank/DDBJ databases">
        <title>Pseudomonas marianensis sp. nov., a marine bacterium isolated from deep-sea sediments of the Mariana Trench.</title>
        <authorList>
            <person name="Wei Y."/>
        </authorList>
    </citation>
    <scope>NUCLEOTIDE SEQUENCE</scope>
    <source>
        <strain evidence="2">PS1</strain>
    </source>
</reference>
<evidence type="ECO:0000313" key="2">
    <source>
        <dbReference type="EMBL" id="MCJ0974009.1"/>
    </source>
</evidence>
<accession>A0A9X1W5N1</accession>
<dbReference type="InterPro" id="IPR021762">
    <property type="entry name" value="DUF3325"/>
</dbReference>
<dbReference type="Proteomes" id="UP001139682">
    <property type="component" value="Unassembled WGS sequence"/>
</dbReference>
<dbReference type="AlphaFoldDB" id="A0A9X1W5N1"/>
<comment type="caution">
    <text evidence="2">The sequence shown here is derived from an EMBL/GenBank/DDBJ whole genome shotgun (WGS) entry which is preliminary data.</text>
</comment>
<feature type="transmembrane region" description="Helical" evidence="1">
    <location>
        <begin position="39"/>
        <end position="59"/>
    </location>
</feature>
<proteinExistence type="predicted"/>